<organism evidence="3 4">
    <name type="scientific">Pseudolactococcus insecticola</name>
    <dbReference type="NCBI Taxonomy" id="2709158"/>
    <lineage>
        <taxon>Bacteria</taxon>
        <taxon>Bacillati</taxon>
        <taxon>Bacillota</taxon>
        <taxon>Bacilli</taxon>
        <taxon>Lactobacillales</taxon>
        <taxon>Streptococcaceae</taxon>
        <taxon>Pseudolactococcus</taxon>
    </lineage>
</organism>
<feature type="compositionally biased region" description="Low complexity" evidence="1">
    <location>
        <begin position="998"/>
        <end position="1016"/>
    </location>
</feature>
<feature type="transmembrane region" description="Helical" evidence="2">
    <location>
        <begin position="616"/>
        <end position="640"/>
    </location>
</feature>
<feature type="compositionally biased region" description="Polar residues" evidence="1">
    <location>
        <begin position="962"/>
        <end position="989"/>
    </location>
</feature>
<evidence type="ECO:0000313" key="4">
    <source>
        <dbReference type="Proteomes" id="UP000475928"/>
    </source>
</evidence>
<feature type="transmembrane region" description="Helical" evidence="2">
    <location>
        <begin position="294"/>
        <end position="312"/>
    </location>
</feature>
<protein>
    <submittedName>
        <fullName evidence="3">Uncharacterized protein</fullName>
    </submittedName>
</protein>
<feature type="compositionally biased region" description="Polar residues" evidence="1">
    <location>
        <begin position="1097"/>
        <end position="1109"/>
    </location>
</feature>
<feature type="region of interest" description="Disordered" evidence="1">
    <location>
        <begin position="919"/>
        <end position="938"/>
    </location>
</feature>
<feature type="transmembrane region" description="Helical" evidence="2">
    <location>
        <begin position="563"/>
        <end position="584"/>
    </location>
</feature>
<feature type="compositionally biased region" description="Polar residues" evidence="1">
    <location>
        <begin position="1064"/>
        <end position="1088"/>
    </location>
</feature>
<evidence type="ECO:0000256" key="1">
    <source>
        <dbReference type="SAM" id="MobiDB-lite"/>
    </source>
</evidence>
<sequence>MIESQNKKIFKYKNAGIVKYKNKEIINYTNNKTIKYKKSKTCKTIISKTLLSVVLLASLAGASSATHVFADTDTSTTDTSTVDTSSSSAESDVNGQTDFSFVSAFLSSAVGQGSSFVPSDTSDPDQAKNAALFKTNLSAYLADAGDSSQARTNPSSVTSRAGSLIGNISSVTATKNSQTKGKIVTNSTAGAEKGDSVVVYDKSFLDDLDAKSGTSAFNNYYSIGQFKDKITSGQELTKGDIDKLEKWNSNDSSLLGAYSDVYNTVVGKIVDFFMLIDIFAWLAKQTAFAGLQTIGYVISAFALLGGITLAYMRQRNLRGSGKVFGKFIIRVLLIFGSVGLASSLVYSMGDNIKSVLQVDATKQSESDYIASHVLSFKRYVTESRFNTADIDKNNPTSEQAILKMNQMAWHETDSKQLAADILNDAKNNVSDSSTFTASTIASRFSVSLKDSNSGTSWSRKIFDLDPADTDDFFITNKVTIDGDDPLSITTRSGLVGSTGSDALGSVSNTVSDKGLSPLATYNILSSKFNSDNVEVSNTTANDDLQYAPYYNYADMSVVGMGKIISLFFGLFLIAVTFIGGWFFVQHIAEALAALFKGVLSSILGGIQFISEIVVSFVGFFAIALMGVISANVGAVLYGTLKDILGWFKSDAEQSSGGGLGKRIVSGIYNVILLGPIKWFLETVIFPLIIIALTVVMFIILKKVITTQLEKMTARLLSLGERMSGGIYDNTGSTVVGSLAGAAATSGVSDAAGNVASKAGAGVKQGGKLAAMAVGGVAGAALSRAGNAIDAKVANDNEEKTNQENKANIPNNVGRPTASIPAAGKVDNNDKLKNSALDDMSDEERAKFDSLSPEEQEEFLNGEDAVQASDGSEMAEVNPETEASNNIIDGDNNEIEPVENANDDIDTPEVATDDAIVNDEFDGNTLSSDADNSNLTNDIERGSLNDNVITPLSDQPVGADNNAIVSDNLTNDVENGNPNDNVENTLSDQPVGTVDNAIDSDNSNDVENSNPNDNVDNTFSDQQVGAVDNAIGSDNPNDVETGNPNDNVDNTLSDQPVGAVDNAIGNDNPNDVENGNPNDNVENTLSEQSVGAFDNVIGSDNPNDVENGNPNDDKTDSNGNTINALNQPGSQKVENSNQENGGKTDIAGNTINQNDKDKNPSTARLKDAQESLNKAKQDLKKPISDELSKVQQQPNVGVKDKVVSDATDNKPKTAAERVKSIKDKVGSVATSEPVKKVGRGTLKVASATGSVVKNGIKDSTSDLTGKNFKNNTSNRLAALRSRQAYKDLTDGDPSNDRQALNKLGYGEKSNTSTYDAAFAEAQAYNQQVDSTNSQTVTGDSPKTSLDKTSKKSGKNLQKNRIKEAEENQYFE</sequence>
<feature type="compositionally biased region" description="Acidic residues" evidence="1">
    <location>
        <begin position="890"/>
        <end position="906"/>
    </location>
</feature>
<dbReference type="EMBL" id="BLLH01000011">
    <property type="protein sequence ID" value="GFH41271.1"/>
    <property type="molecule type" value="Genomic_DNA"/>
</dbReference>
<dbReference type="Proteomes" id="UP000475928">
    <property type="component" value="Unassembled WGS sequence"/>
</dbReference>
<gene>
    <name evidence="3" type="ORF">Hs20B_16690</name>
</gene>
<proteinExistence type="predicted"/>
<feature type="transmembrane region" description="Helical" evidence="2">
    <location>
        <begin position="678"/>
        <end position="700"/>
    </location>
</feature>
<feature type="region of interest" description="Disordered" evidence="1">
    <location>
        <begin position="794"/>
        <end position="907"/>
    </location>
</feature>
<keyword evidence="2" id="KW-1133">Transmembrane helix</keyword>
<keyword evidence="2" id="KW-0812">Transmembrane</keyword>
<feature type="compositionally biased region" description="Basic residues" evidence="1">
    <location>
        <begin position="1349"/>
        <end position="1358"/>
    </location>
</feature>
<feature type="transmembrane region" description="Helical" evidence="2">
    <location>
        <begin position="327"/>
        <end position="346"/>
    </location>
</feature>
<comment type="caution">
    <text evidence="3">The sequence shown here is derived from an EMBL/GenBank/DDBJ whole genome shotgun (WGS) entry which is preliminary data.</text>
</comment>
<keyword evidence="2" id="KW-0472">Membrane</keyword>
<feature type="compositionally biased region" description="Polar residues" evidence="1">
    <location>
        <begin position="923"/>
        <end position="936"/>
    </location>
</feature>
<feature type="compositionally biased region" description="Polar residues" evidence="1">
    <location>
        <begin position="1116"/>
        <end position="1152"/>
    </location>
</feature>
<feature type="compositionally biased region" description="Polar residues" evidence="1">
    <location>
        <begin position="1325"/>
        <end position="1342"/>
    </location>
</feature>
<evidence type="ECO:0000313" key="3">
    <source>
        <dbReference type="EMBL" id="GFH41271.1"/>
    </source>
</evidence>
<accession>A0A6A0B9Z1</accession>
<dbReference type="RefSeq" id="WP_172357571.1">
    <property type="nucleotide sequence ID" value="NZ_BLLH01000011.1"/>
</dbReference>
<feature type="region of interest" description="Disordered" evidence="1">
    <location>
        <begin position="951"/>
        <end position="1163"/>
    </location>
</feature>
<name>A0A6A0B9Z1_9LACT</name>
<keyword evidence="4" id="KW-1185">Reference proteome</keyword>
<feature type="transmembrane region" description="Helical" evidence="2">
    <location>
        <begin position="261"/>
        <end position="282"/>
    </location>
</feature>
<feature type="region of interest" description="Disordered" evidence="1">
    <location>
        <begin position="1325"/>
        <end position="1370"/>
    </location>
</feature>
<reference evidence="3 4" key="1">
    <citation type="submission" date="2020-02" db="EMBL/GenBank/DDBJ databases">
        <title>Draft genome sequence of Lactococcus sp. Hs20B0-1.</title>
        <authorList>
            <person name="Noda S."/>
            <person name="Yuki M."/>
            <person name="Ohkuma M."/>
        </authorList>
    </citation>
    <scope>NUCLEOTIDE SEQUENCE [LARGE SCALE GENOMIC DNA]</scope>
    <source>
        <strain evidence="3 4">Hs20B0-1</strain>
    </source>
</reference>
<evidence type="ECO:0000256" key="2">
    <source>
        <dbReference type="SAM" id="Phobius"/>
    </source>
</evidence>
<feature type="compositionally biased region" description="Polar residues" evidence="1">
    <location>
        <begin position="1031"/>
        <end position="1053"/>
    </location>
</feature>
<feature type="compositionally biased region" description="Basic and acidic residues" evidence="1">
    <location>
        <begin position="1153"/>
        <end position="1163"/>
    </location>
</feature>
<feature type="compositionally biased region" description="Acidic residues" evidence="1">
    <location>
        <begin position="851"/>
        <end position="860"/>
    </location>
</feature>